<feature type="region of interest" description="Disordered" evidence="1">
    <location>
        <begin position="1"/>
        <end position="31"/>
    </location>
</feature>
<evidence type="ECO:0000313" key="2">
    <source>
        <dbReference type="EMBL" id="EAU55598.1"/>
    </source>
</evidence>
<evidence type="ECO:0000313" key="3">
    <source>
        <dbReference type="Proteomes" id="UP000005297"/>
    </source>
</evidence>
<name>Q0F2F2_9PROT</name>
<keyword evidence="3" id="KW-1185">Reference proteome</keyword>
<sequence>MSCDVGQGVEPNDLTVYGLKGRSRDSAKRPI</sequence>
<reference evidence="2 3" key="1">
    <citation type="submission" date="2006-09" db="EMBL/GenBank/DDBJ databases">
        <authorList>
            <person name="Emerson D."/>
            <person name="Ferriera S."/>
            <person name="Johnson J."/>
            <person name="Kravitz S."/>
            <person name="Halpern A."/>
            <person name="Remington K."/>
            <person name="Beeson K."/>
            <person name="Tran B."/>
            <person name="Rogers Y.-H."/>
            <person name="Friedman R."/>
            <person name="Venter J.C."/>
        </authorList>
    </citation>
    <scope>NUCLEOTIDE SEQUENCE [LARGE SCALE GENOMIC DNA]</scope>
    <source>
        <strain evidence="2 3">PV-1</strain>
    </source>
</reference>
<dbReference type="AlphaFoldDB" id="Q0F2F2"/>
<evidence type="ECO:0000256" key="1">
    <source>
        <dbReference type="SAM" id="MobiDB-lite"/>
    </source>
</evidence>
<dbReference type="HOGENOM" id="CLU_3397334_0_0_0"/>
<gene>
    <name evidence="2" type="ORF">SPV1_01582</name>
</gene>
<dbReference type="Proteomes" id="UP000005297">
    <property type="component" value="Unassembled WGS sequence"/>
</dbReference>
<accession>Q0F2F2</accession>
<dbReference type="EMBL" id="AATS01000002">
    <property type="protein sequence ID" value="EAU55598.1"/>
    <property type="molecule type" value="Genomic_DNA"/>
</dbReference>
<organism evidence="2 3">
    <name type="scientific">Mariprofundus ferrooxydans PV-1</name>
    <dbReference type="NCBI Taxonomy" id="314345"/>
    <lineage>
        <taxon>Bacteria</taxon>
        <taxon>Pseudomonadati</taxon>
        <taxon>Pseudomonadota</taxon>
        <taxon>Candidatius Mariprofundia</taxon>
        <taxon>Mariprofundales</taxon>
        <taxon>Mariprofundaceae</taxon>
        <taxon>Mariprofundus</taxon>
    </lineage>
</organism>
<protein>
    <submittedName>
        <fullName evidence="2">Uncharacterized protein</fullName>
    </submittedName>
</protein>
<feature type="compositionally biased region" description="Basic and acidic residues" evidence="1">
    <location>
        <begin position="22"/>
        <end position="31"/>
    </location>
</feature>
<dbReference type="InParanoid" id="Q0F2F2"/>
<comment type="caution">
    <text evidence="2">The sequence shown here is derived from an EMBL/GenBank/DDBJ whole genome shotgun (WGS) entry which is preliminary data.</text>
</comment>
<proteinExistence type="predicted"/>